<dbReference type="Proteomes" id="UP000784294">
    <property type="component" value="Unassembled WGS sequence"/>
</dbReference>
<keyword evidence="1" id="KW-0472">Membrane</keyword>
<evidence type="ECO:0000256" key="1">
    <source>
        <dbReference type="SAM" id="Phobius"/>
    </source>
</evidence>
<feature type="transmembrane region" description="Helical" evidence="1">
    <location>
        <begin position="20"/>
        <end position="42"/>
    </location>
</feature>
<feature type="transmembrane region" description="Helical" evidence="1">
    <location>
        <begin position="54"/>
        <end position="76"/>
    </location>
</feature>
<accession>A0A3S5BVW3</accession>
<keyword evidence="3" id="KW-1185">Reference proteome</keyword>
<organism evidence="2 3">
    <name type="scientific">Protopolystoma xenopodis</name>
    <dbReference type="NCBI Taxonomy" id="117903"/>
    <lineage>
        <taxon>Eukaryota</taxon>
        <taxon>Metazoa</taxon>
        <taxon>Spiralia</taxon>
        <taxon>Lophotrochozoa</taxon>
        <taxon>Platyhelminthes</taxon>
        <taxon>Monogenea</taxon>
        <taxon>Polyopisthocotylea</taxon>
        <taxon>Polystomatidea</taxon>
        <taxon>Polystomatidae</taxon>
        <taxon>Protopolystoma</taxon>
    </lineage>
</organism>
<sequence>MYPFLFIVDCADCPSRFSDVFWFTVVAVYAVTSRAYHSADLFMLFGQSGEEGCLFLACIFLTSPFFHLFISIRMLWCIAASK</sequence>
<keyword evidence="1" id="KW-0812">Transmembrane</keyword>
<proteinExistence type="predicted"/>
<name>A0A3S5BVW3_9PLAT</name>
<reference evidence="2" key="1">
    <citation type="submission" date="2018-11" db="EMBL/GenBank/DDBJ databases">
        <authorList>
            <consortium name="Pathogen Informatics"/>
        </authorList>
    </citation>
    <scope>NUCLEOTIDE SEQUENCE</scope>
</reference>
<evidence type="ECO:0000313" key="3">
    <source>
        <dbReference type="Proteomes" id="UP000784294"/>
    </source>
</evidence>
<dbReference type="AlphaFoldDB" id="A0A3S5BVW3"/>
<evidence type="ECO:0000313" key="2">
    <source>
        <dbReference type="EMBL" id="VEL42491.1"/>
    </source>
</evidence>
<protein>
    <submittedName>
        <fullName evidence="2">Uncharacterized protein</fullName>
    </submittedName>
</protein>
<dbReference type="EMBL" id="CAAALY010274698">
    <property type="protein sequence ID" value="VEL42491.1"/>
    <property type="molecule type" value="Genomic_DNA"/>
</dbReference>
<comment type="caution">
    <text evidence="2">The sequence shown here is derived from an EMBL/GenBank/DDBJ whole genome shotgun (WGS) entry which is preliminary data.</text>
</comment>
<keyword evidence="1" id="KW-1133">Transmembrane helix</keyword>
<gene>
    <name evidence="2" type="ORF">PXEA_LOCUS35931</name>
</gene>